<keyword evidence="12" id="KW-1185">Reference proteome</keyword>
<evidence type="ECO:0000313" key="11">
    <source>
        <dbReference type="EMBL" id="EOA92758.1"/>
    </source>
</evidence>
<protein>
    <recommendedName>
        <fullName evidence="7">Translation initiation factor eIF2B subunit delta</fullName>
    </recommendedName>
    <alternativeName>
        <fullName evidence="8">eIF2B GDP-GTP exchange factor subunit delta</fullName>
    </alternativeName>
</protein>
<evidence type="ECO:0000313" key="12">
    <source>
        <dbReference type="Proteomes" id="UP000296049"/>
    </source>
</evidence>
<comment type="function">
    <text evidence="6">Acts as a component of the translation initiation factor 2B (eIF2B) complex, which catalyzes the exchange of GDP for GTP on eukaryotic initiation factor 2 (eIF2) gamma subunit. Its guanine nucleotide exchange factor activity is repressed when bound to eIF2 complex phosphorylated on the alpha subunit, thereby limiting the amount of methionyl-initiator methionine tRNA available to the ribosome and consequently global translation is repressed.</text>
</comment>
<keyword evidence="5" id="KW-0648">Protein biosynthesis</keyword>
<reference evidence="12" key="1">
    <citation type="journal article" date="2013" name="Nat. Genet.">
        <title>The duck genome and transcriptome provide insight into an avian influenza virus reservoir species.</title>
        <authorList>
            <person name="Huang Y."/>
            <person name="Li Y."/>
            <person name="Burt D.W."/>
            <person name="Chen H."/>
            <person name="Zhang Y."/>
            <person name="Qian W."/>
            <person name="Kim H."/>
            <person name="Gan S."/>
            <person name="Zhao Y."/>
            <person name="Li J."/>
            <person name="Yi K."/>
            <person name="Feng H."/>
            <person name="Zhu P."/>
            <person name="Li B."/>
            <person name="Liu Q."/>
            <person name="Fairley S."/>
            <person name="Magor K.E."/>
            <person name="Du Z."/>
            <person name="Hu X."/>
            <person name="Goodman L."/>
            <person name="Tafer H."/>
            <person name="Vignal A."/>
            <person name="Lee T."/>
            <person name="Kim K.W."/>
            <person name="Sheng Z."/>
            <person name="An Y."/>
            <person name="Searle S."/>
            <person name="Herrero J."/>
            <person name="Groenen M.A."/>
            <person name="Crooijmans R.P."/>
            <person name="Faraut T."/>
            <person name="Cai Q."/>
            <person name="Webster R.G."/>
            <person name="Aldridge J.R."/>
            <person name="Warren W.C."/>
            <person name="Bartschat S."/>
            <person name="Kehr S."/>
            <person name="Marz M."/>
            <person name="Stadler P.F."/>
            <person name="Smith J."/>
            <person name="Kraus R.H."/>
            <person name="Zhao Y."/>
            <person name="Ren L."/>
            <person name="Fei J."/>
            <person name="Morisson M."/>
            <person name="Kaiser P."/>
            <person name="Griffin D.K."/>
            <person name="Rao M."/>
            <person name="Pitel F."/>
            <person name="Wang J."/>
            <person name="Li N."/>
        </authorList>
    </citation>
    <scope>NUCLEOTIDE SEQUENCE [LARGE SCALE GENOMIC DNA]</scope>
</reference>
<dbReference type="SUPFAM" id="SSF100950">
    <property type="entry name" value="NagB/RpiA/CoA transferase-like"/>
    <property type="match status" value="1"/>
</dbReference>
<keyword evidence="4 11" id="KW-0396">Initiation factor</keyword>
<evidence type="ECO:0000256" key="6">
    <source>
        <dbReference type="ARBA" id="ARBA00043898"/>
    </source>
</evidence>
<feature type="non-terminal residue" evidence="11">
    <location>
        <position position="120"/>
    </location>
</feature>
<dbReference type="PANTHER" id="PTHR10233">
    <property type="entry name" value="TRANSLATION INITIATION FACTOR EIF-2B"/>
    <property type="match status" value="1"/>
</dbReference>
<dbReference type="InterPro" id="IPR037171">
    <property type="entry name" value="NagB/RpiA_transferase-like"/>
</dbReference>
<evidence type="ECO:0000256" key="3">
    <source>
        <dbReference type="ARBA" id="ARBA00022490"/>
    </source>
</evidence>
<dbReference type="Proteomes" id="UP000296049">
    <property type="component" value="Unassembled WGS sequence"/>
</dbReference>
<dbReference type="InterPro" id="IPR042529">
    <property type="entry name" value="IF_2B-like_C"/>
</dbReference>
<evidence type="ECO:0000256" key="5">
    <source>
        <dbReference type="ARBA" id="ARBA00022917"/>
    </source>
</evidence>
<evidence type="ECO:0000256" key="2">
    <source>
        <dbReference type="ARBA" id="ARBA00007251"/>
    </source>
</evidence>
<dbReference type="Gene3D" id="3.40.50.10470">
    <property type="entry name" value="Translation initiation factor eif-2b, domain 2"/>
    <property type="match status" value="1"/>
</dbReference>
<evidence type="ECO:0000256" key="8">
    <source>
        <dbReference type="ARBA" id="ARBA00044356"/>
    </source>
</evidence>
<name>R0KI07_ANAPL</name>
<comment type="similarity">
    <text evidence="2 10">Belongs to the eIF-2B alpha/beta/delta subunits family.</text>
</comment>
<comment type="subunit">
    <text evidence="9">Component of the translation initiation factor 2B (eIF2B) complex which is a heterodecamer of two sets of five different subunits: alpha, beta, gamma, delta and epsilon. Subunits alpha, beta and delta comprise a regulatory subcomplex and subunits epsilon and gamma comprise a catalytic subcomplex. Within the complex, the hexameric regulatory complex resides at the center, with the two heterodimeric catalytic subcomplexes bound on opposite sides.</text>
</comment>
<comment type="subcellular location">
    <subcellularLocation>
        <location evidence="1">Cytoplasm</location>
        <location evidence="1">Cytosol</location>
    </subcellularLocation>
</comment>
<evidence type="ECO:0000256" key="4">
    <source>
        <dbReference type="ARBA" id="ARBA00022540"/>
    </source>
</evidence>
<evidence type="ECO:0000256" key="10">
    <source>
        <dbReference type="RuleBase" id="RU003814"/>
    </source>
</evidence>
<proteinExistence type="inferred from homology"/>
<dbReference type="InterPro" id="IPR000649">
    <property type="entry name" value="IF-2B-related"/>
</dbReference>
<accession>R0KI07</accession>
<dbReference type="GO" id="GO:0005829">
    <property type="term" value="C:cytosol"/>
    <property type="evidence" value="ECO:0007669"/>
    <property type="project" value="UniProtKB-SubCell"/>
</dbReference>
<dbReference type="Pfam" id="PF01008">
    <property type="entry name" value="IF-2B"/>
    <property type="match status" value="1"/>
</dbReference>
<evidence type="ECO:0000256" key="9">
    <source>
        <dbReference type="ARBA" id="ARBA00046432"/>
    </source>
</evidence>
<dbReference type="AlphaFoldDB" id="R0KI07"/>
<keyword evidence="3" id="KW-0963">Cytoplasm</keyword>
<dbReference type="PANTHER" id="PTHR10233:SF14">
    <property type="entry name" value="TRANSLATION INITIATION FACTOR EIF-2B SUBUNIT DELTA"/>
    <property type="match status" value="1"/>
</dbReference>
<dbReference type="GO" id="GO:0003743">
    <property type="term" value="F:translation initiation factor activity"/>
    <property type="evidence" value="ECO:0007669"/>
    <property type="project" value="UniProtKB-KW"/>
</dbReference>
<gene>
    <name evidence="11" type="ORF">Anapl_18253</name>
</gene>
<evidence type="ECO:0000256" key="1">
    <source>
        <dbReference type="ARBA" id="ARBA00004514"/>
    </source>
</evidence>
<dbReference type="EMBL" id="KB815654">
    <property type="protein sequence ID" value="EOA92758.1"/>
    <property type="molecule type" value="Genomic_DNA"/>
</dbReference>
<evidence type="ECO:0000256" key="7">
    <source>
        <dbReference type="ARBA" id="ARBA00044147"/>
    </source>
</evidence>
<feature type="non-terminal residue" evidence="11">
    <location>
        <position position="1"/>
    </location>
</feature>
<organism evidence="11 12">
    <name type="scientific">Anas platyrhynchos</name>
    <name type="common">Mallard</name>
    <name type="synonym">Anas boschas</name>
    <dbReference type="NCBI Taxonomy" id="8839"/>
    <lineage>
        <taxon>Eukaryota</taxon>
        <taxon>Metazoa</taxon>
        <taxon>Chordata</taxon>
        <taxon>Craniata</taxon>
        <taxon>Vertebrata</taxon>
        <taxon>Euteleostomi</taxon>
        <taxon>Archelosauria</taxon>
        <taxon>Archosauria</taxon>
        <taxon>Dinosauria</taxon>
        <taxon>Saurischia</taxon>
        <taxon>Theropoda</taxon>
        <taxon>Coelurosauria</taxon>
        <taxon>Aves</taxon>
        <taxon>Neognathae</taxon>
        <taxon>Galloanserae</taxon>
        <taxon>Anseriformes</taxon>
        <taxon>Anatidae</taxon>
        <taxon>Anatinae</taxon>
        <taxon>Anas</taxon>
    </lineage>
</organism>
<sequence length="120" mass="13356">SSLVNRTLCDAHMQKGRAFRVIVVDSRPRLEGRETLRRLVRKGIHCTYVMINAISYVLPEVSKVLLGAHALLANGSVMSRVGTSQIALVSKAYNVPVLVCCETYKFCERVQTDSFVSNEL</sequence>